<dbReference type="GO" id="GO:0008794">
    <property type="term" value="F:arsenate reductase (glutaredoxin) activity"/>
    <property type="evidence" value="ECO:0007669"/>
    <property type="project" value="UniProtKB-EC"/>
</dbReference>
<dbReference type="EMBL" id="VFPV01000001">
    <property type="protein sequence ID" value="TQN08424.1"/>
    <property type="molecule type" value="Genomic_DNA"/>
</dbReference>
<dbReference type="PANTHER" id="PTHR30041">
    <property type="entry name" value="ARSENATE REDUCTASE"/>
    <property type="match status" value="1"/>
</dbReference>
<organism evidence="7 8">
    <name type="scientific">Acidovorax temperans</name>
    <dbReference type="NCBI Taxonomy" id="80878"/>
    <lineage>
        <taxon>Bacteria</taxon>
        <taxon>Pseudomonadati</taxon>
        <taxon>Pseudomonadota</taxon>
        <taxon>Betaproteobacteria</taxon>
        <taxon>Burkholderiales</taxon>
        <taxon>Comamonadaceae</taxon>
        <taxon>Acidovorax</taxon>
    </lineage>
</organism>
<dbReference type="SUPFAM" id="SSF52833">
    <property type="entry name" value="Thioredoxin-like"/>
    <property type="match status" value="1"/>
</dbReference>
<evidence type="ECO:0000313" key="8">
    <source>
        <dbReference type="Proteomes" id="UP000316993"/>
    </source>
</evidence>
<dbReference type="InterPro" id="IPR036249">
    <property type="entry name" value="Thioredoxin-like_sf"/>
</dbReference>
<keyword evidence="3" id="KW-0560">Oxidoreductase</keyword>
<evidence type="ECO:0000256" key="3">
    <source>
        <dbReference type="ARBA" id="ARBA00023002"/>
    </source>
</evidence>
<dbReference type="InterPro" id="IPR006660">
    <property type="entry name" value="Arsenate_reductase-like"/>
</dbReference>
<dbReference type="EC" id="1.20.4.1" evidence="4"/>
<keyword evidence="2" id="KW-0059">Arsenical resistance</keyword>
<dbReference type="InterPro" id="IPR006659">
    <property type="entry name" value="Arsenate_reductase"/>
</dbReference>
<dbReference type="PANTHER" id="PTHR30041:SF5">
    <property type="entry name" value="ARSENATE REDUCTASE-RELATED"/>
    <property type="match status" value="1"/>
</dbReference>
<dbReference type="CDD" id="cd03034">
    <property type="entry name" value="ArsC_ArsC"/>
    <property type="match status" value="1"/>
</dbReference>
<name>A0A543LMK5_9BURK</name>
<dbReference type="Proteomes" id="UP000316993">
    <property type="component" value="Unassembled WGS sequence"/>
</dbReference>
<proteinExistence type="inferred from homology"/>
<dbReference type="GO" id="GO:0046685">
    <property type="term" value="P:response to arsenic-containing substance"/>
    <property type="evidence" value="ECO:0007669"/>
    <property type="project" value="UniProtKB-KW"/>
</dbReference>
<protein>
    <recommendedName>
        <fullName evidence="5">Arsenate reductase</fullName>
        <ecNumber evidence="4">1.20.4.1</ecNumber>
    </recommendedName>
</protein>
<gene>
    <name evidence="7" type="ORF">BDD18_1589</name>
</gene>
<evidence type="ECO:0000256" key="6">
    <source>
        <dbReference type="PROSITE-ProRule" id="PRU01282"/>
    </source>
</evidence>
<dbReference type="Gene3D" id="3.40.30.10">
    <property type="entry name" value="Glutaredoxin"/>
    <property type="match status" value="1"/>
</dbReference>
<dbReference type="Pfam" id="PF03960">
    <property type="entry name" value="ArsC"/>
    <property type="match status" value="1"/>
</dbReference>
<evidence type="ECO:0000256" key="5">
    <source>
        <dbReference type="ARBA" id="ARBA00039879"/>
    </source>
</evidence>
<accession>A0A543LMK5</accession>
<dbReference type="NCBIfam" id="TIGR00014">
    <property type="entry name" value="arsC"/>
    <property type="match status" value="1"/>
</dbReference>
<comment type="caution">
    <text evidence="7">The sequence shown here is derived from an EMBL/GenBank/DDBJ whole genome shotgun (WGS) entry which is preliminary data.</text>
</comment>
<evidence type="ECO:0000256" key="4">
    <source>
        <dbReference type="ARBA" id="ARBA00038969"/>
    </source>
</evidence>
<evidence type="ECO:0000313" key="7">
    <source>
        <dbReference type="EMBL" id="TQN08424.1"/>
    </source>
</evidence>
<evidence type="ECO:0000256" key="2">
    <source>
        <dbReference type="ARBA" id="ARBA00022849"/>
    </source>
</evidence>
<comment type="similarity">
    <text evidence="1 6">Belongs to the ArsC family.</text>
</comment>
<reference evidence="7 8" key="1">
    <citation type="submission" date="2019-06" db="EMBL/GenBank/DDBJ databases">
        <title>Genomic Encyclopedia of Archaeal and Bacterial Type Strains, Phase II (KMG-II): from individual species to whole genera.</title>
        <authorList>
            <person name="Goeker M."/>
        </authorList>
    </citation>
    <scope>NUCLEOTIDE SEQUENCE [LARGE SCALE GENOMIC DNA]</scope>
    <source>
        <strain evidence="7 8">DSM 7270</strain>
    </source>
</reference>
<dbReference type="PROSITE" id="PS51353">
    <property type="entry name" value="ARSC"/>
    <property type="match status" value="1"/>
</dbReference>
<dbReference type="AlphaFoldDB" id="A0A543LMK5"/>
<sequence length="172" mass="18680">MPQGNQQWLAIWQQAPVAHFCPGLPLRTSSNTMSDITIYHNPKCGTSRNTLAMIRNSGAEPLVIEYLKTPPDRATLQALIAATGQPVINAVRTKEALFTELRLDAPGVTDAQLIDAMLAHPILINRPIVVTPLGTRLCRPSELVLDILPTPQQGAFTKEDGEVVVNAQGQRA</sequence>
<evidence type="ECO:0000256" key="1">
    <source>
        <dbReference type="ARBA" id="ARBA00007198"/>
    </source>
</evidence>